<dbReference type="Proteomes" id="UP000789375">
    <property type="component" value="Unassembled WGS sequence"/>
</dbReference>
<evidence type="ECO:0000313" key="1">
    <source>
        <dbReference type="EMBL" id="CAG8647365.1"/>
    </source>
</evidence>
<feature type="non-terminal residue" evidence="1">
    <location>
        <position position="55"/>
    </location>
</feature>
<gene>
    <name evidence="1" type="ORF">FMOSSE_LOCUS11297</name>
</gene>
<dbReference type="AlphaFoldDB" id="A0A9N9DPS1"/>
<proteinExistence type="predicted"/>
<name>A0A9N9DPS1_FUNMO</name>
<accession>A0A9N9DPS1</accession>
<comment type="caution">
    <text evidence="1">The sequence shown here is derived from an EMBL/GenBank/DDBJ whole genome shotgun (WGS) entry which is preliminary data.</text>
</comment>
<reference evidence="1" key="1">
    <citation type="submission" date="2021-06" db="EMBL/GenBank/DDBJ databases">
        <authorList>
            <person name="Kallberg Y."/>
            <person name="Tangrot J."/>
            <person name="Rosling A."/>
        </authorList>
    </citation>
    <scope>NUCLEOTIDE SEQUENCE</scope>
    <source>
        <strain evidence="1">87-6 pot B 2015</strain>
    </source>
</reference>
<organism evidence="1 2">
    <name type="scientific">Funneliformis mosseae</name>
    <name type="common">Endomycorrhizal fungus</name>
    <name type="synonym">Glomus mosseae</name>
    <dbReference type="NCBI Taxonomy" id="27381"/>
    <lineage>
        <taxon>Eukaryota</taxon>
        <taxon>Fungi</taxon>
        <taxon>Fungi incertae sedis</taxon>
        <taxon>Mucoromycota</taxon>
        <taxon>Glomeromycotina</taxon>
        <taxon>Glomeromycetes</taxon>
        <taxon>Glomerales</taxon>
        <taxon>Glomeraceae</taxon>
        <taxon>Funneliformis</taxon>
    </lineage>
</organism>
<protein>
    <submittedName>
        <fullName evidence="1">1041_t:CDS:1</fullName>
    </submittedName>
</protein>
<sequence length="55" mass="6317">MAVSERITAMESYILNPSHWKLICTRSLQGIDCIGSGFPFWLQAQQYSRNIVDLQ</sequence>
<dbReference type="EMBL" id="CAJVPP010004295">
    <property type="protein sequence ID" value="CAG8647365.1"/>
    <property type="molecule type" value="Genomic_DNA"/>
</dbReference>
<evidence type="ECO:0000313" key="2">
    <source>
        <dbReference type="Proteomes" id="UP000789375"/>
    </source>
</evidence>
<keyword evidence="2" id="KW-1185">Reference proteome</keyword>